<dbReference type="AlphaFoldDB" id="A0A1M6SD70"/>
<sequence>MLSNKYNRAIKRALNLPKDLLAIDSTTITVGKNHIKWAKFKGEKLANPECILVEDRAYAKLARFDEFNESKQWFVIRIKENITTHSFNL</sequence>
<reference evidence="2" key="1">
    <citation type="submission" date="2016-11" db="EMBL/GenBank/DDBJ databases">
        <authorList>
            <person name="Varghese N."/>
            <person name="Submissions S."/>
        </authorList>
    </citation>
    <scope>NUCLEOTIDE SEQUENCE [LARGE SCALE GENOMIC DNA]</scope>
    <source>
        <strain evidence="2">DSM 15518</strain>
    </source>
</reference>
<evidence type="ECO:0008006" key="3">
    <source>
        <dbReference type="Google" id="ProtNLM"/>
    </source>
</evidence>
<organism evidence="1 2">
    <name type="scientific">Tepidibacter formicigenes DSM 15518</name>
    <dbReference type="NCBI Taxonomy" id="1123349"/>
    <lineage>
        <taxon>Bacteria</taxon>
        <taxon>Bacillati</taxon>
        <taxon>Bacillota</taxon>
        <taxon>Clostridia</taxon>
        <taxon>Peptostreptococcales</taxon>
        <taxon>Peptostreptococcaceae</taxon>
        <taxon>Tepidibacter</taxon>
    </lineage>
</organism>
<keyword evidence="2" id="KW-1185">Reference proteome</keyword>
<name>A0A1M6SD70_9FIRM</name>
<dbReference type="Proteomes" id="UP000242497">
    <property type="component" value="Unassembled WGS sequence"/>
</dbReference>
<gene>
    <name evidence="1" type="ORF">SAMN02744037_02319</name>
</gene>
<accession>A0A1M6SD70</accession>
<proteinExistence type="predicted"/>
<protein>
    <recommendedName>
        <fullName evidence="3">Transposase DDE domain-containing protein</fullName>
    </recommendedName>
</protein>
<dbReference type="EMBL" id="FRAE01000070">
    <property type="protein sequence ID" value="SHK42660.1"/>
    <property type="molecule type" value="Genomic_DNA"/>
</dbReference>
<evidence type="ECO:0000313" key="2">
    <source>
        <dbReference type="Proteomes" id="UP000242497"/>
    </source>
</evidence>
<evidence type="ECO:0000313" key="1">
    <source>
        <dbReference type="EMBL" id="SHK42660.1"/>
    </source>
</evidence>